<dbReference type="Proteomes" id="UP000217838">
    <property type="component" value="Unassembled WGS sequence"/>
</dbReference>
<evidence type="ECO:0000313" key="2">
    <source>
        <dbReference type="Proteomes" id="UP000217838"/>
    </source>
</evidence>
<name>A0A2A4YL50_UNCAE</name>
<protein>
    <submittedName>
        <fullName evidence="1">Uncharacterized protein</fullName>
    </submittedName>
</protein>
<proteinExistence type="predicted"/>
<evidence type="ECO:0000313" key="1">
    <source>
        <dbReference type="EMBL" id="PCI95548.1"/>
    </source>
</evidence>
<sequence>MSKKGIIAGLVCLSIFSSGCGRMDYEAQPLETIKAKPKSEEKVSVLYKPLTKKESMGYLDRNWQKKGVQPVQVAIENHTAHSMRFTQGGISLPTYDLDTIKQHAHVNTHVKALGIGAPSLTMVTLGIIGLAFAPATFGLTGILLPIGVGSLGLKTASNMIKSDKKLDEDYELKYLHDGVIPPHCIVEGIIFVPKKQFQGKFTMKFTDSSNEESIIVDPKRLRG</sequence>
<comment type="caution">
    <text evidence="1">The sequence shown here is derived from an EMBL/GenBank/DDBJ whole genome shotgun (WGS) entry which is preliminary data.</text>
</comment>
<gene>
    <name evidence="1" type="ORF">COB11_01865</name>
</gene>
<dbReference type="PROSITE" id="PS51257">
    <property type="entry name" value="PROKAR_LIPOPROTEIN"/>
    <property type="match status" value="1"/>
</dbReference>
<reference evidence="2" key="1">
    <citation type="submission" date="2017-08" db="EMBL/GenBank/DDBJ databases">
        <title>A dynamic microbial community with high functional redundancy inhabits the cold, oxic subseafloor aquifer.</title>
        <authorList>
            <person name="Tully B.J."/>
            <person name="Wheat C.G."/>
            <person name="Glazer B.T."/>
            <person name="Huber J.A."/>
        </authorList>
    </citation>
    <scope>NUCLEOTIDE SEQUENCE [LARGE SCALE GENOMIC DNA]</scope>
</reference>
<organism evidence="1 2">
    <name type="scientific">Aerophobetes bacterium</name>
    <dbReference type="NCBI Taxonomy" id="2030807"/>
    <lineage>
        <taxon>Bacteria</taxon>
        <taxon>Candidatus Aerophobota</taxon>
    </lineage>
</organism>
<dbReference type="AlphaFoldDB" id="A0A2A4YL50"/>
<dbReference type="EMBL" id="NVUU01000015">
    <property type="protein sequence ID" value="PCI95548.1"/>
    <property type="molecule type" value="Genomic_DNA"/>
</dbReference>
<accession>A0A2A4YL50</accession>